<protein>
    <submittedName>
        <fullName evidence="1">AAA family ATPase</fullName>
    </submittedName>
</protein>
<dbReference type="RefSeq" id="WP_390231695.1">
    <property type="nucleotide sequence ID" value="NZ_JBHSCN010000019.1"/>
</dbReference>
<evidence type="ECO:0000313" key="2">
    <source>
        <dbReference type="Proteomes" id="UP001595900"/>
    </source>
</evidence>
<dbReference type="Gene3D" id="3.40.50.300">
    <property type="entry name" value="P-loop containing nucleotide triphosphate hydrolases"/>
    <property type="match status" value="1"/>
</dbReference>
<dbReference type="InterPro" id="IPR027417">
    <property type="entry name" value="P-loop_NTPase"/>
</dbReference>
<dbReference type="Proteomes" id="UP001595900">
    <property type="component" value="Unassembled WGS sequence"/>
</dbReference>
<evidence type="ECO:0000313" key="1">
    <source>
        <dbReference type="EMBL" id="MFC4245049.1"/>
    </source>
</evidence>
<dbReference type="EMBL" id="JBHSCN010000019">
    <property type="protein sequence ID" value="MFC4245049.1"/>
    <property type="molecule type" value="Genomic_DNA"/>
</dbReference>
<comment type="caution">
    <text evidence="1">The sequence shown here is derived from an EMBL/GenBank/DDBJ whole genome shotgun (WGS) entry which is preliminary data.</text>
</comment>
<name>A0ABV8QDI7_9MICO</name>
<dbReference type="SUPFAM" id="SSF52540">
    <property type="entry name" value="P-loop containing nucleoside triphosphate hydrolases"/>
    <property type="match status" value="1"/>
</dbReference>
<sequence length="181" mass="19219">MSDSVVLLNGVPGAGKTTLATPLARQLGVPLIGKDAIKESLADLVSQPLPTSQLGALASDVMWSLAALVDGVVIVESFWATGRDEKFLRAGLCRAGAGRAVEVWCEVPIGVARERFLTRERHPAHKDAERLAEWEAVAAVARPCSGQPTLPVRTDAIVNVALLVERIRALLDDESARLPAA</sequence>
<reference evidence="2" key="1">
    <citation type="journal article" date="2019" name="Int. J. Syst. Evol. Microbiol.">
        <title>The Global Catalogue of Microorganisms (GCM) 10K type strain sequencing project: providing services to taxonomists for standard genome sequencing and annotation.</title>
        <authorList>
            <consortium name="The Broad Institute Genomics Platform"/>
            <consortium name="The Broad Institute Genome Sequencing Center for Infectious Disease"/>
            <person name="Wu L."/>
            <person name="Ma J."/>
        </authorList>
    </citation>
    <scope>NUCLEOTIDE SEQUENCE [LARGE SCALE GENOMIC DNA]</scope>
    <source>
        <strain evidence="2">CGMCC 1.10363</strain>
    </source>
</reference>
<proteinExistence type="predicted"/>
<dbReference type="Pfam" id="PF13671">
    <property type="entry name" value="AAA_33"/>
    <property type="match status" value="1"/>
</dbReference>
<keyword evidence="2" id="KW-1185">Reference proteome</keyword>
<accession>A0ABV8QDI7</accession>
<gene>
    <name evidence="1" type="ORF">ACFOYW_16905</name>
</gene>
<organism evidence="1 2">
    <name type="scientific">Gryllotalpicola reticulitermitis</name>
    <dbReference type="NCBI Taxonomy" id="1184153"/>
    <lineage>
        <taxon>Bacteria</taxon>
        <taxon>Bacillati</taxon>
        <taxon>Actinomycetota</taxon>
        <taxon>Actinomycetes</taxon>
        <taxon>Micrococcales</taxon>
        <taxon>Microbacteriaceae</taxon>
        <taxon>Gryllotalpicola</taxon>
    </lineage>
</organism>